<name>A0ABC9TU02_CLOSY</name>
<dbReference type="Pfam" id="PF04055">
    <property type="entry name" value="Radical_SAM"/>
    <property type="match status" value="1"/>
</dbReference>
<dbReference type="InterPro" id="IPR058240">
    <property type="entry name" value="rSAM_sf"/>
</dbReference>
<dbReference type="PROSITE" id="PS51918">
    <property type="entry name" value="RADICAL_SAM"/>
    <property type="match status" value="1"/>
</dbReference>
<feature type="domain" description="Radical SAM core" evidence="7">
    <location>
        <begin position="26"/>
        <end position="240"/>
    </location>
</feature>
<dbReference type="SUPFAM" id="SSF102114">
    <property type="entry name" value="Radical SAM enzymes"/>
    <property type="match status" value="1"/>
</dbReference>
<evidence type="ECO:0000256" key="4">
    <source>
        <dbReference type="ARBA" id="ARBA00022723"/>
    </source>
</evidence>
<evidence type="ECO:0000259" key="7">
    <source>
        <dbReference type="PROSITE" id="PS51918"/>
    </source>
</evidence>
<evidence type="ECO:0000256" key="6">
    <source>
        <dbReference type="ARBA" id="ARBA00023014"/>
    </source>
</evidence>
<evidence type="ECO:0000256" key="5">
    <source>
        <dbReference type="ARBA" id="ARBA00023004"/>
    </source>
</evidence>
<accession>A0ABC9TU02</accession>
<organism evidence="8 9">
    <name type="scientific">[Clostridium] symbiosum ATCC 14940</name>
    <dbReference type="NCBI Taxonomy" id="411472"/>
    <lineage>
        <taxon>Bacteria</taxon>
        <taxon>Bacillati</taxon>
        <taxon>Bacillota</taxon>
        <taxon>Clostridia</taxon>
        <taxon>Lachnospirales</taxon>
        <taxon>Lachnospiraceae</taxon>
        <taxon>Otoolea</taxon>
    </lineage>
</organism>
<keyword evidence="4" id="KW-0479">Metal-binding</keyword>
<evidence type="ECO:0000256" key="3">
    <source>
        <dbReference type="ARBA" id="ARBA00022691"/>
    </source>
</evidence>
<evidence type="ECO:0000313" key="8">
    <source>
        <dbReference type="EMBL" id="ERI74679.1"/>
    </source>
</evidence>
<dbReference type="SFLD" id="SFLDS00029">
    <property type="entry name" value="Radical_SAM"/>
    <property type="match status" value="1"/>
</dbReference>
<dbReference type="Gene3D" id="3.20.20.70">
    <property type="entry name" value="Aldolase class I"/>
    <property type="match status" value="1"/>
</dbReference>
<evidence type="ECO:0000313" key="9">
    <source>
        <dbReference type="Proteomes" id="UP000016491"/>
    </source>
</evidence>
<dbReference type="PANTHER" id="PTHR30352">
    <property type="entry name" value="PYRUVATE FORMATE-LYASE-ACTIVATING ENZYME"/>
    <property type="match status" value="1"/>
</dbReference>
<dbReference type="SFLD" id="SFLDG01094">
    <property type="entry name" value="Uncharacterised_Radical_SAM_Su"/>
    <property type="match status" value="1"/>
</dbReference>
<evidence type="ECO:0000256" key="1">
    <source>
        <dbReference type="ARBA" id="ARBA00001966"/>
    </source>
</evidence>
<sequence>MLLFCLQPMKGLKLMIISGLLKTTLLDYPQHVAATIFLGGCNFRCPFCHNSVLLEGTDGLFSKEEVLTFLKKRAGILEGVCITGGEPTLHRDLEPFIREIRSLGLLVKLDTNGYRPDVLKDLCNKNLLDYVAMDIKSGRTGYAKAAGVPGLDLSHIEESVDFLMKNTVPCEFRTTVVRELHREDDFREIGSWLAGASAYFLQSYKDSENVLVPGFSSYSKEELLHFRDVLVPLVPSAALRGVDY</sequence>
<keyword evidence="6" id="KW-0411">Iron-sulfur</keyword>
<dbReference type="Proteomes" id="UP000016491">
    <property type="component" value="Unassembled WGS sequence"/>
</dbReference>
<keyword evidence="5" id="KW-0408">Iron</keyword>
<proteinExistence type="predicted"/>
<evidence type="ECO:0000256" key="2">
    <source>
        <dbReference type="ARBA" id="ARBA00022485"/>
    </source>
</evidence>
<gene>
    <name evidence="8" type="ORF">CLOSYM_03763</name>
</gene>
<dbReference type="AlphaFoldDB" id="A0ABC9TU02"/>
<dbReference type="EMBL" id="AWSU01000303">
    <property type="protein sequence ID" value="ERI74679.1"/>
    <property type="molecule type" value="Genomic_DNA"/>
</dbReference>
<reference evidence="8 9" key="1">
    <citation type="submission" date="2013-07" db="EMBL/GenBank/DDBJ databases">
        <authorList>
            <person name="Weinstock G."/>
            <person name="Sodergren E."/>
            <person name="Wylie T."/>
            <person name="Fulton L."/>
            <person name="Fulton R."/>
            <person name="Fronick C."/>
            <person name="O'Laughlin M."/>
            <person name="Godfrey J."/>
            <person name="Miner T."/>
            <person name="Herter B."/>
            <person name="Appelbaum E."/>
            <person name="Cordes M."/>
            <person name="Lek S."/>
            <person name="Wollam A."/>
            <person name="Pepin K.H."/>
            <person name="Palsikar V.B."/>
            <person name="Mitreva M."/>
            <person name="Wilson R.K."/>
        </authorList>
    </citation>
    <scope>NUCLEOTIDE SEQUENCE [LARGE SCALE GENOMIC DNA]</scope>
    <source>
        <strain evidence="8 9">ATCC 14940</strain>
    </source>
</reference>
<dbReference type="InterPro" id="IPR007197">
    <property type="entry name" value="rSAM"/>
</dbReference>
<dbReference type="GO" id="GO:0051539">
    <property type="term" value="F:4 iron, 4 sulfur cluster binding"/>
    <property type="evidence" value="ECO:0007669"/>
    <property type="project" value="UniProtKB-KW"/>
</dbReference>
<dbReference type="InterPro" id="IPR013785">
    <property type="entry name" value="Aldolase_TIM"/>
</dbReference>
<dbReference type="CDD" id="cd01335">
    <property type="entry name" value="Radical_SAM"/>
    <property type="match status" value="1"/>
</dbReference>
<dbReference type="NCBIfam" id="TIGR02495">
    <property type="entry name" value="NrdG2"/>
    <property type="match status" value="1"/>
</dbReference>
<comment type="caution">
    <text evidence="8">The sequence shown here is derived from an EMBL/GenBank/DDBJ whole genome shotgun (WGS) entry which is preliminary data.</text>
</comment>
<dbReference type="InterPro" id="IPR012840">
    <property type="entry name" value="NrdG2"/>
</dbReference>
<dbReference type="GO" id="GO:0046872">
    <property type="term" value="F:metal ion binding"/>
    <property type="evidence" value="ECO:0007669"/>
    <property type="project" value="UniProtKB-KW"/>
</dbReference>
<protein>
    <submittedName>
        <fullName evidence="8">Anaerobic ribonucleoside-triphosphate reductase activating protein</fullName>
    </submittedName>
</protein>
<dbReference type="InterPro" id="IPR034457">
    <property type="entry name" value="Organic_radical-activating"/>
</dbReference>
<comment type="cofactor">
    <cofactor evidence="1">
        <name>[4Fe-4S] cluster</name>
        <dbReference type="ChEBI" id="CHEBI:49883"/>
    </cofactor>
</comment>
<keyword evidence="3" id="KW-0949">S-adenosyl-L-methionine</keyword>
<dbReference type="PANTHER" id="PTHR30352:SF13">
    <property type="entry name" value="GLYCYL-RADICAL ENZYME ACTIVATING ENZYME YJJW-RELATED"/>
    <property type="match status" value="1"/>
</dbReference>
<keyword evidence="2" id="KW-0004">4Fe-4S</keyword>